<comment type="caution">
    <text evidence="1">The sequence shown here is derived from an EMBL/GenBank/DDBJ whole genome shotgun (WGS) entry which is preliminary data.</text>
</comment>
<evidence type="ECO:0000313" key="2">
    <source>
        <dbReference type="Proteomes" id="UP001057279"/>
    </source>
</evidence>
<reference evidence="1" key="1">
    <citation type="submission" date="2022-03" db="EMBL/GenBank/DDBJ databases">
        <title>Genomic analyses of argali, domestic sheep and their hybrids provide insights into chromosomal evolution, heterosis and genetic basis of agronomic traits.</title>
        <authorList>
            <person name="Li M."/>
        </authorList>
    </citation>
    <scope>NUCLEOTIDE SEQUENCE</scope>
    <source>
        <strain evidence="1">F1 hybrid</strain>
    </source>
</reference>
<evidence type="ECO:0000313" key="1">
    <source>
        <dbReference type="EMBL" id="KAI4589949.1"/>
    </source>
</evidence>
<proteinExistence type="predicted"/>
<dbReference type="EMBL" id="CM043026">
    <property type="protein sequence ID" value="KAI4589949.1"/>
    <property type="molecule type" value="Genomic_DNA"/>
</dbReference>
<keyword evidence="2" id="KW-1185">Reference proteome</keyword>
<organism evidence="1 2">
    <name type="scientific">Ovis ammon polii x Ovis aries</name>
    <dbReference type="NCBI Taxonomy" id="2918886"/>
    <lineage>
        <taxon>Eukaryota</taxon>
        <taxon>Metazoa</taxon>
        <taxon>Chordata</taxon>
        <taxon>Craniata</taxon>
        <taxon>Vertebrata</taxon>
        <taxon>Euteleostomi</taxon>
        <taxon>Mammalia</taxon>
        <taxon>Eutheria</taxon>
        <taxon>Laurasiatheria</taxon>
        <taxon>Artiodactyla</taxon>
        <taxon>Ruminantia</taxon>
        <taxon>Pecora</taxon>
        <taxon>Bovidae</taxon>
        <taxon>Caprinae</taxon>
        <taxon>Ovis</taxon>
    </lineage>
</organism>
<accession>A0ACB9VJP2</accession>
<gene>
    <name evidence="1" type="ORF">MJG53_000998</name>
</gene>
<protein>
    <submittedName>
        <fullName evidence="1">Uncharacterized protein</fullName>
    </submittedName>
</protein>
<dbReference type="Proteomes" id="UP001057279">
    <property type="component" value="Linkage Group LG01"/>
</dbReference>
<name>A0ACB9VJP2_9CETA</name>
<sequence length="758" mass="85858">MHKSGLPAQDSKANGSVSFLQLLHTFQGTAAHRQNNVFGLIRCESHACNKIKNVDSTNLNRQNVLPIKCKQYISNDISIFSEPPYSEHEDHERNTNHHCHSCENINSLIIDTCTQIYRRHVPEDISFKGNNHFIPTLCEAYTYSNIKNMEDKVLSRHHCRKPEKHITNSTETYPSSLHSVNDKRTRETINLTPFHHFYQESINVFSEPPDPESENHQWNPNHHCHSCENINSLIIDTCTQIYRRHFPEDTSFSTSPTFTGSTVKAETSGVLLFPYGSSAGGQEFVRRSVDFTSPLFKPQIGFPLGSLLWNSLYRLFIWDSVAMVAPFWDDADFSSSRGTRFYQEYETLYDDYNTLVQKVESSINMLTKTRNYKARWTLKITWVHVPAYPAQVTIGCRVSSLESARSQQDYERGPDPGSEDTDQEIFSSSGVLMTHYSSTISASFDGAVAVAVSVLAISHILHTSCSLSKGYQSHTEGLTGFWNGNPDDGFRMPNGSTILKRSSEEMLFHYGMTYRYPPSIKGPDVIKAYMGQTTVVNYTSNAKDITFTFRENCTEFKLFALEKPFLCQNKPCPEEYWYNNGLCSASHTVGCQPVCTCPSAFTDARCFPAGNNFTPTIHQELPLRIIQLSLTEDENASQADVNVSVAYRLKNLELWAFLWNRQVDETKPSTAPASGSSLHHWNIISEFQYRPEGPVIDFLNNQPLDAMVKVFLPPAPQMRGKRSGGPRNNVAFHSISRKDVYSVMAYTPSPLRIRSMEG</sequence>